<dbReference type="OrthoDB" id="264363at2"/>
<evidence type="ECO:0000256" key="1">
    <source>
        <dbReference type="ARBA" id="ARBA00022801"/>
    </source>
</evidence>
<dbReference type="EMBL" id="BJXB01000004">
    <property type="protein sequence ID" value="GEM45493.1"/>
    <property type="molecule type" value="Genomic_DNA"/>
</dbReference>
<dbReference type="InterPro" id="IPR006439">
    <property type="entry name" value="HAD-SF_hydro_IA"/>
</dbReference>
<dbReference type="SFLD" id="SFLDG01129">
    <property type="entry name" value="C1.5:_HAD__Beta-PGM__Phosphata"/>
    <property type="match status" value="1"/>
</dbReference>
<protein>
    <submittedName>
        <fullName evidence="2">Haloacid dehalogenase</fullName>
    </submittedName>
</protein>
<dbReference type="InterPro" id="IPR023214">
    <property type="entry name" value="HAD_sf"/>
</dbReference>
<dbReference type="AlphaFoldDB" id="A0A511MY58"/>
<dbReference type="SFLD" id="SFLDS00003">
    <property type="entry name" value="Haloacid_Dehalogenase"/>
    <property type="match status" value="1"/>
</dbReference>
<dbReference type="NCBIfam" id="TIGR01549">
    <property type="entry name" value="HAD-SF-IA-v1"/>
    <property type="match status" value="1"/>
</dbReference>
<keyword evidence="1" id="KW-0378">Hydrolase</keyword>
<gene>
    <name evidence="2" type="ORF">DC3_11280</name>
</gene>
<dbReference type="Gene3D" id="3.40.50.1000">
    <property type="entry name" value="HAD superfamily/HAD-like"/>
    <property type="match status" value="1"/>
</dbReference>
<accession>A0A511MY58</accession>
<dbReference type="InterPro" id="IPR051540">
    <property type="entry name" value="S-2-haloacid_dehalogenase"/>
</dbReference>
<dbReference type="Pfam" id="PF00702">
    <property type="entry name" value="Hydrolase"/>
    <property type="match status" value="1"/>
</dbReference>
<dbReference type="SUPFAM" id="SSF56784">
    <property type="entry name" value="HAD-like"/>
    <property type="match status" value="1"/>
</dbReference>
<dbReference type="PANTHER" id="PTHR43316">
    <property type="entry name" value="HYDROLASE, HALOACID DELAHOGENASE-RELATED"/>
    <property type="match status" value="1"/>
</dbReference>
<sequence length="227" mass="25314">MLKPKIDPTKIRAVAFDVYGTLVDIQNDTEMFDVLRAVFGEHGRNLTFEDRDAMMRQPLELRDLPDFLGVQVPTEAIGRLEQQLATEVASIAPFKDATETLSRLRKAGYRVALCSNLSLSYAPPILELFDGLADVFIWSFEVGAVKPEPEIYRKLCEKLGCEAHEVLMVGDSLKSDHAGPRKAGLHGFHLLRSGEPVVPETFRSLTEVADWLTGPQVQQPLQGQRPD</sequence>
<comment type="caution">
    <text evidence="2">The sequence shown here is derived from an EMBL/GenBank/DDBJ whole genome shotgun (WGS) entry which is preliminary data.</text>
</comment>
<dbReference type="PRINTS" id="PR00413">
    <property type="entry name" value="HADHALOGNASE"/>
</dbReference>
<dbReference type="PANTHER" id="PTHR43316:SF3">
    <property type="entry name" value="HALOACID DEHALOGENASE, TYPE II (AFU_ORTHOLOGUE AFUA_2G07750)-RELATED"/>
    <property type="match status" value="1"/>
</dbReference>
<dbReference type="RefSeq" id="WP_146882951.1">
    <property type="nucleotide sequence ID" value="NZ_BJXB01000004.1"/>
</dbReference>
<evidence type="ECO:0000313" key="2">
    <source>
        <dbReference type="EMBL" id="GEM45493.1"/>
    </source>
</evidence>
<dbReference type="InterPro" id="IPR036412">
    <property type="entry name" value="HAD-like_sf"/>
</dbReference>
<dbReference type="NCBIfam" id="TIGR01509">
    <property type="entry name" value="HAD-SF-IA-v3"/>
    <property type="match status" value="1"/>
</dbReference>
<keyword evidence="3" id="KW-1185">Reference proteome</keyword>
<evidence type="ECO:0000313" key="3">
    <source>
        <dbReference type="Proteomes" id="UP000321306"/>
    </source>
</evidence>
<dbReference type="GO" id="GO:0016787">
    <property type="term" value="F:hydrolase activity"/>
    <property type="evidence" value="ECO:0007669"/>
    <property type="project" value="UniProtKB-KW"/>
</dbReference>
<proteinExistence type="predicted"/>
<dbReference type="Proteomes" id="UP000321306">
    <property type="component" value="Unassembled WGS sequence"/>
</dbReference>
<organism evidence="2 3">
    <name type="scientific">Deinococcus cellulosilyticus (strain DSM 18568 / NBRC 106333 / KACC 11606 / 5516J-15)</name>
    <dbReference type="NCBI Taxonomy" id="1223518"/>
    <lineage>
        <taxon>Bacteria</taxon>
        <taxon>Thermotogati</taxon>
        <taxon>Deinococcota</taxon>
        <taxon>Deinococci</taxon>
        <taxon>Deinococcales</taxon>
        <taxon>Deinococcaceae</taxon>
        <taxon>Deinococcus</taxon>
    </lineage>
</organism>
<name>A0A511MY58_DEIC1</name>
<reference evidence="2 3" key="1">
    <citation type="submission" date="2019-07" db="EMBL/GenBank/DDBJ databases">
        <title>Whole genome shotgun sequence of Deinococcus cellulosilyticus NBRC 106333.</title>
        <authorList>
            <person name="Hosoyama A."/>
            <person name="Uohara A."/>
            <person name="Ohji S."/>
            <person name="Ichikawa N."/>
        </authorList>
    </citation>
    <scope>NUCLEOTIDE SEQUENCE [LARGE SCALE GENOMIC DNA]</scope>
    <source>
        <strain evidence="2 3">NBRC 106333</strain>
    </source>
</reference>